<evidence type="ECO:0000313" key="2">
    <source>
        <dbReference type="Proteomes" id="UP001066276"/>
    </source>
</evidence>
<protein>
    <submittedName>
        <fullName evidence="1">Uncharacterized protein</fullName>
    </submittedName>
</protein>
<name>A0AAV7NEQ9_PLEWA</name>
<proteinExistence type="predicted"/>
<gene>
    <name evidence="1" type="ORF">NDU88_008611</name>
</gene>
<keyword evidence="2" id="KW-1185">Reference proteome</keyword>
<dbReference type="Proteomes" id="UP001066276">
    <property type="component" value="Chromosome 9"/>
</dbReference>
<dbReference type="EMBL" id="JANPWB010000013">
    <property type="protein sequence ID" value="KAJ1111275.1"/>
    <property type="molecule type" value="Genomic_DNA"/>
</dbReference>
<comment type="caution">
    <text evidence="1">The sequence shown here is derived from an EMBL/GenBank/DDBJ whole genome shotgun (WGS) entry which is preliminary data.</text>
</comment>
<accession>A0AAV7NEQ9</accession>
<reference evidence="1" key="1">
    <citation type="journal article" date="2022" name="bioRxiv">
        <title>Sequencing and chromosome-scale assembly of the giantPleurodeles waltlgenome.</title>
        <authorList>
            <person name="Brown T."/>
            <person name="Elewa A."/>
            <person name="Iarovenko S."/>
            <person name="Subramanian E."/>
            <person name="Araus A.J."/>
            <person name="Petzold A."/>
            <person name="Susuki M."/>
            <person name="Suzuki K.-i.T."/>
            <person name="Hayashi T."/>
            <person name="Toyoda A."/>
            <person name="Oliveira C."/>
            <person name="Osipova E."/>
            <person name="Leigh N.D."/>
            <person name="Simon A."/>
            <person name="Yun M.H."/>
        </authorList>
    </citation>
    <scope>NUCLEOTIDE SEQUENCE</scope>
    <source>
        <strain evidence="1">20211129_DDA</strain>
        <tissue evidence="1">Liver</tissue>
    </source>
</reference>
<organism evidence="1 2">
    <name type="scientific">Pleurodeles waltl</name>
    <name type="common">Iberian ribbed newt</name>
    <dbReference type="NCBI Taxonomy" id="8319"/>
    <lineage>
        <taxon>Eukaryota</taxon>
        <taxon>Metazoa</taxon>
        <taxon>Chordata</taxon>
        <taxon>Craniata</taxon>
        <taxon>Vertebrata</taxon>
        <taxon>Euteleostomi</taxon>
        <taxon>Amphibia</taxon>
        <taxon>Batrachia</taxon>
        <taxon>Caudata</taxon>
        <taxon>Salamandroidea</taxon>
        <taxon>Salamandridae</taxon>
        <taxon>Pleurodelinae</taxon>
        <taxon>Pleurodeles</taxon>
    </lineage>
</organism>
<dbReference type="PANTHER" id="PTHR33198:SF20">
    <property type="entry name" value="RETROTRANSPOSON GAG DOMAIN-CONTAINING PROTEIN"/>
    <property type="match status" value="1"/>
</dbReference>
<dbReference type="AlphaFoldDB" id="A0AAV7NEQ9"/>
<dbReference type="PANTHER" id="PTHR33198">
    <property type="entry name" value="ANK_REP_REGION DOMAIN-CONTAINING PROTEIN-RELATED"/>
    <property type="match status" value="1"/>
</dbReference>
<sequence length="139" mass="16270">MHRHGYTTAVTLSDAHTQVTDAQIRYADAQTQLIVIRNIIGKEVGQIIEELPTDTASSYQGVSEALNRKFLHRRNNDYERYIFNLMSQKRDESMGEFILWLKRLARYCAFDTNTTEDALRLQIIEECQSKFLQRLLLKK</sequence>
<evidence type="ECO:0000313" key="1">
    <source>
        <dbReference type="EMBL" id="KAJ1111275.1"/>
    </source>
</evidence>